<protein>
    <submittedName>
        <fullName evidence="1">Uncharacterized protein</fullName>
    </submittedName>
</protein>
<sequence>MDIDELIKLLKEELIKVLGESYNDYQQETKQDIDAFLQASKIKLERWTNLLAAQDLTINEYEWLLQSQKDLMVLSALKKSGVSASRLGHLKNKIIKTILNTVVIAVL</sequence>
<evidence type="ECO:0000313" key="2">
    <source>
        <dbReference type="Proteomes" id="UP000198705"/>
    </source>
</evidence>
<proteinExistence type="predicted"/>
<dbReference type="STRING" id="649333.SAMN04487989_102156"/>
<reference evidence="2" key="1">
    <citation type="submission" date="2016-10" db="EMBL/GenBank/DDBJ databases">
        <authorList>
            <person name="Varghese N."/>
            <person name="Submissions S."/>
        </authorList>
    </citation>
    <scope>NUCLEOTIDE SEQUENCE [LARGE SCALE GENOMIC DNA]</scope>
    <source>
        <strain evidence="2">DSM 23925</strain>
    </source>
</reference>
<dbReference type="EMBL" id="FOVN01000002">
    <property type="protein sequence ID" value="SFN63574.1"/>
    <property type="molecule type" value="Genomic_DNA"/>
</dbReference>
<dbReference type="OrthoDB" id="1443327at2"/>
<gene>
    <name evidence="1" type="ORF">SAMN04487989_102156</name>
</gene>
<dbReference type="RefSeq" id="WP_092206941.1">
    <property type="nucleotide sequence ID" value="NZ_FOVN01000002.1"/>
</dbReference>
<dbReference type="Proteomes" id="UP000198705">
    <property type="component" value="Unassembled WGS sequence"/>
</dbReference>
<keyword evidence="2" id="KW-1185">Reference proteome</keyword>
<organism evidence="1 2">
    <name type="scientific">Bizionia echini</name>
    <dbReference type="NCBI Taxonomy" id="649333"/>
    <lineage>
        <taxon>Bacteria</taxon>
        <taxon>Pseudomonadati</taxon>
        <taxon>Bacteroidota</taxon>
        <taxon>Flavobacteriia</taxon>
        <taxon>Flavobacteriales</taxon>
        <taxon>Flavobacteriaceae</taxon>
        <taxon>Bizionia</taxon>
    </lineage>
</organism>
<dbReference type="AlphaFoldDB" id="A0A1I5AM60"/>
<name>A0A1I5AM60_9FLAO</name>
<accession>A0A1I5AM60</accession>
<evidence type="ECO:0000313" key="1">
    <source>
        <dbReference type="EMBL" id="SFN63574.1"/>
    </source>
</evidence>